<reference evidence="1 2" key="1">
    <citation type="submission" date="2020-08" db="EMBL/GenBank/DDBJ databases">
        <title>Genomic Encyclopedia of Type Strains, Phase IV (KMG-IV): sequencing the most valuable type-strain genomes for metagenomic binning, comparative biology and taxonomic classification.</title>
        <authorList>
            <person name="Goeker M."/>
        </authorList>
    </citation>
    <scope>NUCLEOTIDE SEQUENCE [LARGE SCALE GENOMIC DNA]</scope>
    <source>
        <strain evidence="1 2">DSM 27026</strain>
    </source>
</reference>
<dbReference type="EMBL" id="JACHFJ010000003">
    <property type="protein sequence ID" value="MBB5373001.1"/>
    <property type="molecule type" value="Genomic_DNA"/>
</dbReference>
<protein>
    <recommendedName>
        <fullName evidence="3">Uracil-DNA glycosylase-like domain-containing protein</fullName>
    </recommendedName>
</protein>
<organism evidence="1 2">
    <name type="scientific">Acidocella aromatica</name>
    <dbReference type="NCBI Taxonomy" id="1303579"/>
    <lineage>
        <taxon>Bacteria</taxon>
        <taxon>Pseudomonadati</taxon>
        <taxon>Pseudomonadota</taxon>
        <taxon>Alphaproteobacteria</taxon>
        <taxon>Acetobacterales</taxon>
        <taxon>Acidocellaceae</taxon>
        <taxon>Acidocella</taxon>
    </lineage>
</organism>
<keyword evidence="2" id="KW-1185">Reference proteome</keyword>
<dbReference type="Proteomes" id="UP000553706">
    <property type="component" value="Unassembled WGS sequence"/>
</dbReference>
<comment type="caution">
    <text evidence="1">The sequence shown here is derived from an EMBL/GenBank/DDBJ whole genome shotgun (WGS) entry which is preliminary data.</text>
</comment>
<evidence type="ECO:0000313" key="2">
    <source>
        <dbReference type="Proteomes" id="UP000553706"/>
    </source>
</evidence>
<gene>
    <name evidence="1" type="ORF">HNP71_001252</name>
</gene>
<evidence type="ECO:0000313" key="1">
    <source>
        <dbReference type="EMBL" id="MBB5373001.1"/>
    </source>
</evidence>
<dbReference type="RefSeq" id="WP_183266008.1">
    <property type="nucleotide sequence ID" value="NZ_JACHFJ010000003.1"/>
</dbReference>
<dbReference type="AlphaFoldDB" id="A0A840VN33"/>
<name>A0A840VN33_9PROT</name>
<accession>A0A840VN33</accession>
<evidence type="ECO:0008006" key="3">
    <source>
        <dbReference type="Google" id="ProtNLM"/>
    </source>
</evidence>
<proteinExistence type="predicted"/>
<sequence length="232" mass="26833">MDLTKLQHQWIELYYKMSRAPDLVAEKLAAPFLSTLTEENKQNHSRNVLYIGKATAKDWYKPNFEAEPTVQARHQKTCEFLQWIEGGGSTSAFWRLGKRFNDLMAQKQTASLSNLIWTNIAKIGVDRGNPSRTYLRHQQELAILTLIEEIKGYKPKLIVFVSSDYAKDIVREVFQSFDADQDDPSWIKNDEHIWWRPALGQLPFVACVGHPQRKTCQTLDTWFSTIRTEAGL</sequence>